<proteinExistence type="predicted"/>
<comment type="caution">
    <text evidence="1">The sequence shown here is derived from an EMBL/GenBank/DDBJ whole genome shotgun (WGS) entry which is preliminary data.</text>
</comment>
<protein>
    <submittedName>
        <fullName evidence="1">Zinc finger-like domain-containing protein</fullName>
    </submittedName>
</protein>
<dbReference type="Proteomes" id="UP001199260">
    <property type="component" value="Unassembled WGS sequence"/>
</dbReference>
<keyword evidence="2" id="KW-1185">Reference proteome</keyword>
<organism evidence="1 2">
    <name type="scientific">Comamonas koreensis</name>
    <dbReference type="NCBI Taxonomy" id="160825"/>
    <lineage>
        <taxon>Bacteria</taxon>
        <taxon>Pseudomonadati</taxon>
        <taxon>Pseudomonadota</taxon>
        <taxon>Betaproteobacteria</taxon>
        <taxon>Burkholderiales</taxon>
        <taxon>Comamonadaceae</taxon>
        <taxon>Comamonas</taxon>
    </lineage>
</organism>
<accession>A0AAW4XSU1</accession>
<dbReference type="AlphaFoldDB" id="A0AAW4XSU1"/>
<dbReference type="RefSeq" id="WP_230771525.1">
    <property type="nucleotide sequence ID" value="NZ_JAJNCT010000005.1"/>
</dbReference>
<name>A0AAW4XSU1_9BURK</name>
<evidence type="ECO:0000313" key="1">
    <source>
        <dbReference type="EMBL" id="MCD2164296.1"/>
    </source>
</evidence>
<reference evidence="1 2" key="1">
    <citation type="submission" date="2021-11" db="EMBL/GenBank/DDBJ databases">
        <title>Genome sequence.</title>
        <authorList>
            <person name="Sun Q."/>
        </authorList>
    </citation>
    <scope>NUCLEOTIDE SEQUENCE [LARGE SCALE GENOMIC DNA]</scope>
    <source>
        <strain evidence="1 2">KCTC 12005</strain>
    </source>
</reference>
<sequence>MSITAERYTAAMHSSDLSDEAHKIGQVDLIKASGMSKASVASHYLRIITKPSRSDIERMHAELVHEATAKKVASPHDSATEAMAWLIDQKCKPCNGTGLKVKEAKTYTCSKCKGTMLAREPSSKDAQLLIDHVMDCKRTHSNNMNKLLRTQ</sequence>
<dbReference type="EMBL" id="JAJNCT010000005">
    <property type="protein sequence ID" value="MCD2164296.1"/>
    <property type="molecule type" value="Genomic_DNA"/>
</dbReference>
<gene>
    <name evidence="1" type="ORF">LPW39_04005</name>
</gene>
<evidence type="ECO:0000313" key="2">
    <source>
        <dbReference type="Proteomes" id="UP001199260"/>
    </source>
</evidence>